<keyword evidence="7 15" id="KW-0378">Hydrolase</keyword>
<dbReference type="GO" id="GO:0034039">
    <property type="term" value="F:8-oxo-7,8-dihydroguanine DNA N-glycosylase activity"/>
    <property type="evidence" value="ECO:0007669"/>
    <property type="project" value="TreeGrafter"/>
</dbReference>
<keyword evidence="9 15" id="KW-0238">DNA-binding</keyword>
<dbReference type="RefSeq" id="WP_116703605.1">
    <property type="nucleotide sequence ID" value="NZ_QUWV01000108.1"/>
</dbReference>
<dbReference type="GO" id="GO:0003684">
    <property type="term" value="F:damaged DNA binding"/>
    <property type="evidence" value="ECO:0007669"/>
    <property type="project" value="InterPro"/>
</dbReference>
<keyword evidence="10 15" id="KW-0234">DNA repair</keyword>
<dbReference type="GO" id="GO:0006284">
    <property type="term" value="P:base-excision repair"/>
    <property type="evidence" value="ECO:0007669"/>
    <property type="project" value="InterPro"/>
</dbReference>
<evidence type="ECO:0000256" key="5">
    <source>
        <dbReference type="ARBA" id="ARBA00022763"/>
    </source>
</evidence>
<sequence length="293" mass="31783">MPELPEVETVMRGMRVHLEGHTISRASTHHTGLRWPFPPDLARALSGRRIDGFARRGKYILITLSGGMVMMLHLGMSGRIVLSEMDPTLPDADPAPHEHLVITTTQGARCGLVDPRRFGMVDLVAAGQAESHRLLAGMGPEPLGNRFDGAWLAARGQGRRGSIKSLLLDQRVVAGLGNIYVAEALFRGRIHPARAAGDVGRAEYDRLATEIRAVLEEAIAAGGSSLRDYVQPDGELGYFQHAWRVYGREGAGCPECPGPPVCNGVVRITQSGRSSFFCPRLQGEENDFGEDLS</sequence>
<keyword evidence="8 15" id="KW-0862">Zinc</keyword>
<dbReference type="SUPFAM" id="SSF57716">
    <property type="entry name" value="Glucocorticoid receptor-like (DNA-binding domain)"/>
    <property type="match status" value="1"/>
</dbReference>
<evidence type="ECO:0000256" key="10">
    <source>
        <dbReference type="ARBA" id="ARBA00023204"/>
    </source>
</evidence>
<dbReference type="PANTHER" id="PTHR22993">
    <property type="entry name" value="FORMAMIDOPYRIMIDINE-DNA GLYCOSYLASE"/>
    <property type="match status" value="1"/>
</dbReference>
<dbReference type="Gene3D" id="3.20.190.10">
    <property type="entry name" value="MutM-like, N-terminal"/>
    <property type="match status" value="1"/>
</dbReference>
<feature type="binding site" evidence="15">
    <location>
        <position position="97"/>
    </location>
    <ligand>
        <name>DNA</name>
        <dbReference type="ChEBI" id="CHEBI:16991"/>
    </ligand>
</feature>
<dbReference type="InterPro" id="IPR015886">
    <property type="entry name" value="H2TH_FPG"/>
</dbReference>
<dbReference type="NCBIfam" id="NF002211">
    <property type="entry name" value="PRK01103.1"/>
    <property type="match status" value="1"/>
</dbReference>
<comment type="caution">
    <text evidence="18">The sequence shown here is derived from an EMBL/GenBank/DDBJ whole genome shotgun (WGS) entry which is preliminary data.</text>
</comment>
<dbReference type="SUPFAM" id="SSF81624">
    <property type="entry name" value="N-terminal domain of MutM-like DNA repair proteins"/>
    <property type="match status" value="1"/>
</dbReference>
<dbReference type="SUPFAM" id="SSF46946">
    <property type="entry name" value="S13-like H2TH domain"/>
    <property type="match status" value="1"/>
</dbReference>
<evidence type="ECO:0000256" key="14">
    <source>
        <dbReference type="ARBA" id="ARBA00044632"/>
    </source>
</evidence>
<dbReference type="EC" id="3.2.2.23" evidence="15"/>
<evidence type="ECO:0000256" key="4">
    <source>
        <dbReference type="ARBA" id="ARBA00022723"/>
    </source>
</evidence>
<comment type="catalytic activity">
    <reaction evidence="1 15">
        <text>Hydrolysis of DNA containing ring-opened 7-methylguanine residues, releasing 2,6-diamino-4-hydroxy-5-(N-methyl)formamidopyrimidine.</text>
        <dbReference type="EC" id="3.2.2.23"/>
    </reaction>
</comment>
<evidence type="ECO:0000256" key="15">
    <source>
        <dbReference type="HAMAP-Rule" id="MF_00103"/>
    </source>
</evidence>
<dbReference type="OrthoDB" id="9800855at2"/>
<name>A0A371YYH6_9PROT</name>
<organism evidence="18 19">
    <name type="scientific">Komagataeibacter melaceti</name>
    <dbReference type="NCBI Taxonomy" id="2766577"/>
    <lineage>
        <taxon>Bacteria</taxon>
        <taxon>Pseudomonadati</taxon>
        <taxon>Pseudomonadota</taxon>
        <taxon>Alphaproteobacteria</taxon>
        <taxon>Acetobacterales</taxon>
        <taxon>Acetobacteraceae</taxon>
        <taxon>Komagataeibacter</taxon>
    </lineage>
</organism>
<dbReference type="InterPro" id="IPR010979">
    <property type="entry name" value="Ribosomal_uS13-like_H2TH"/>
</dbReference>
<dbReference type="Gene3D" id="1.10.8.50">
    <property type="match status" value="1"/>
</dbReference>
<dbReference type="Pfam" id="PF06831">
    <property type="entry name" value="H2TH"/>
    <property type="match status" value="1"/>
</dbReference>
<keyword evidence="11 15" id="KW-0456">Lyase</keyword>
<dbReference type="Proteomes" id="UP000262371">
    <property type="component" value="Unassembled WGS sequence"/>
</dbReference>
<protein>
    <recommendedName>
        <fullName evidence="15">Formamidopyrimidine-DNA glycosylase</fullName>
        <shortName evidence="15">Fapy-DNA glycosylase</shortName>
        <ecNumber evidence="15">3.2.2.23</ecNumber>
    </recommendedName>
    <alternativeName>
        <fullName evidence="15">DNA-(apurinic or apyrimidinic site) lyase MutM</fullName>
        <shortName evidence="15">AP lyase MutM</shortName>
        <ecNumber evidence="15">4.2.99.18</ecNumber>
    </alternativeName>
</protein>
<evidence type="ECO:0000256" key="7">
    <source>
        <dbReference type="ARBA" id="ARBA00022801"/>
    </source>
</evidence>
<dbReference type="InterPro" id="IPR000214">
    <property type="entry name" value="Znf_DNA_glyclase/AP_lyase"/>
</dbReference>
<dbReference type="GO" id="GO:0140078">
    <property type="term" value="F:class I DNA-(apurinic or apyrimidinic site) endonuclease activity"/>
    <property type="evidence" value="ECO:0007669"/>
    <property type="project" value="UniProtKB-EC"/>
</dbReference>
<feature type="domain" description="Formamidopyrimidine-DNA glycosylase catalytic" evidence="17">
    <location>
        <begin position="2"/>
        <end position="119"/>
    </location>
</feature>
<evidence type="ECO:0000313" key="18">
    <source>
        <dbReference type="EMBL" id="RFD19284.1"/>
    </source>
</evidence>
<proteinExistence type="inferred from homology"/>
<comment type="subunit">
    <text evidence="3 15">Monomer.</text>
</comment>
<keyword evidence="4 15" id="KW-0479">Metal-binding</keyword>
<dbReference type="EC" id="4.2.99.18" evidence="15"/>
<dbReference type="InterPro" id="IPR035937">
    <property type="entry name" value="FPG_N"/>
</dbReference>
<feature type="active site" description="Schiff-base intermediate with DNA" evidence="15">
    <location>
        <position position="2"/>
    </location>
</feature>
<keyword evidence="13 15" id="KW-0326">Glycosidase</keyword>
<keyword evidence="5 15" id="KW-0227">DNA damage</keyword>
<dbReference type="Pfam" id="PF01149">
    <property type="entry name" value="Fapy_DNA_glyco"/>
    <property type="match status" value="1"/>
</dbReference>
<dbReference type="SMART" id="SM00898">
    <property type="entry name" value="Fapy_DNA_glyco"/>
    <property type="match status" value="1"/>
</dbReference>
<evidence type="ECO:0000313" key="19">
    <source>
        <dbReference type="Proteomes" id="UP000262371"/>
    </source>
</evidence>
<feature type="active site" description="Proton donor; for delta-elimination activity" evidence="15">
    <location>
        <position position="273"/>
    </location>
</feature>
<dbReference type="EMBL" id="QUWV01000108">
    <property type="protein sequence ID" value="RFD19284.1"/>
    <property type="molecule type" value="Genomic_DNA"/>
</dbReference>
<evidence type="ECO:0000256" key="1">
    <source>
        <dbReference type="ARBA" id="ARBA00001668"/>
    </source>
</evidence>
<evidence type="ECO:0000256" key="9">
    <source>
        <dbReference type="ARBA" id="ARBA00023125"/>
    </source>
</evidence>
<evidence type="ECO:0000256" key="12">
    <source>
        <dbReference type="ARBA" id="ARBA00023268"/>
    </source>
</evidence>
<evidence type="ECO:0000256" key="11">
    <source>
        <dbReference type="ARBA" id="ARBA00023239"/>
    </source>
</evidence>
<comment type="cofactor">
    <cofactor evidence="15">
        <name>Zn(2+)</name>
        <dbReference type="ChEBI" id="CHEBI:29105"/>
    </cofactor>
    <text evidence="15">Binds 1 zinc ion per subunit.</text>
</comment>
<dbReference type="PROSITE" id="PS51068">
    <property type="entry name" value="FPG_CAT"/>
    <property type="match status" value="1"/>
</dbReference>
<feature type="active site" description="Proton donor; for beta-elimination activity" evidence="15">
    <location>
        <position position="58"/>
    </location>
</feature>
<evidence type="ECO:0000256" key="13">
    <source>
        <dbReference type="ARBA" id="ARBA00023295"/>
    </source>
</evidence>
<gene>
    <name evidence="15" type="primary">mutM</name>
    <name evidence="15" type="synonym">fpg</name>
    <name evidence="18" type="ORF">DY926_12105</name>
</gene>
<dbReference type="HAMAP" id="MF_00103">
    <property type="entry name" value="Fapy_DNA_glycosyl"/>
    <property type="match status" value="1"/>
</dbReference>
<reference evidence="18 19" key="1">
    <citation type="submission" date="2018-08" db="EMBL/GenBank/DDBJ databases">
        <title>Komagataeibacter sp. AV 382.</title>
        <authorList>
            <person name="Skraban J."/>
            <person name="Trcek J."/>
        </authorList>
    </citation>
    <scope>NUCLEOTIDE SEQUENCE [LARGE SCALE GENOMIC DNA]</scope>
    <source>
        <strain evidence="18 19">AV 382</strain>
    </source>
</reference>
<comment type="similarity">
    <text evidence="2 15">Belongs to the FPG family.</text>
</comment>
<dbReference type="PANTHER" id="PTHR22993:SF9">
    <property type="entry name" value="FORMAMIDOPYRIMIDINE-DNA GLYCOSYLASE"/>
    <property type="match status" value="1"/>
</dbReference>
<evidence type="ECO:0000259" key="16">
    <source>
        <dbReference type="PROSITE" id="PS51066"/>
    </source>
</evidence>
<feature type="active site" description="Proton donor" evidence="15">
    <location>
        <position position="3"/>
    </location>
</feature>
<feature type="binding site" evidence="15">
    <location>
        <position position="116"/>
    </location>
    <ligand>
        <name>DNA</name>
        <dbReference type="ChEBI" id="CHEBI:16991"/>
    </ligand>
</feature>
<dbReference type="SMART" id="SM01232">
    <property type="entry name" value="H2TH"/>
    <property type="match status" value="1"/>
</dbReference>
<keyword evidence="12 15" id="KW-0511">Multifunctional enzyme</keyword>
<evidence type="ECO:0000256" key="8">
    <source>
        <dbReference type="ARBA" id="ARBA00022833"/>
    </source>
</evidence>
<dbReference type="PROSITE" id="PS51066">
    <property type="entry name" value="ZF_FPG_2"/>
    <property type="match status" value="1"/>
</dbReference>
<comment type="catalytic activity">
    <reaction evidence="14 15">
        <text>2'-deoxyribonucleotide-(2'-deoxyribose 5'-phosphate)-2'-deoxyribonucleotide-DNA = a 3'-end 2'-deoxyribonucleotide-(2,3-dehydro-2,3-deoxyribose 5'-phosphate)-DNA + a 5'-end 5'-phospho-2'-deoxyribonucleoside-DNA + H(+)</text>
        <dbReference type="Rhea" id="RHEA:66592"/>
        <dbReference type="Rhea" id="RHEA-COMP:13180"/>
        <dbReference type="Rhea" id="RHEA-COMP:16897"/>
        <dbReference type="Rhea" id="RHEA-COMP:17067"/>
        <dbReference type="ChEBI" id="CHEBI:15378"/>
        <dbReference type="ChEBI" id="CHEBI:136412"/>
        <dbReference type="ChEBI" id="CHEBI:157695"/>
        <dbReference type="ChEBI" id="CHEBI:167181"/>
        <dbReference type="EC" id="4.2.99.18"/>
    </reaction>
</comment>
<feature type="domain" description="FPG-type" evidence="16">
    <location>
        <begin position="244"/>
        <end position="283"/>
    </location>
</feature>
<evidence type="ECO:0000256" key="6">
    <source>
        <dbReference type="ARBA" id="ARBA00022771"/>
    </source>
</evidence>
<keyword evidence="19" id="KW-1185">Reference proteome</keyword>
<dbReference type="InterPro" id="IPR020629">
    <property type="entry name" value="FPG_Glyclase"/>
</dbReference>
<dbReference type="AlphaFoldDB" id="A0A371YYH6"/>
<dbReference type="GO" id="GO:0008270">
    <property type="term" value="F:zinc ion binding"/>
    <property type="evidence" value="ECO:0007669"/>
    <property type="project" value="UniProtKB-UniRule"/>
</dbReference>
<evidence type="ECO:0000259" key="17">
    <source>
        <dbReference type="PROSITE" id="PS51068"/>
    </source>
</evidence>
<keyword evidence="6 15" id="KW-0863">Zinc-finger</keyword>
<evidence type="ECO:0000256" key="2">
    <source>
        <dbReference type="ARBA" id="ARBA00009409"/>
    </source>
</evidence>
<dbReference type="NCBIfam" id="TIGR00577">
    <property type="entry name" value="fpg"/>
    <property type="match status" value="1"/>
</dbReference>
<dbReference type="InterPro" id="IPR012319">
    <property type="entry name" value="FPG_cat"/>
</dbReference>
<feature type="binding site" evidence="15">
    <location>
        <position position="159"/>
    </location>
    <ligand>
        <name>DNA</name>
        <dbReference type="ChEBI" id="CHEBI:16991"/>
    </ligand>
</feature>
<comment type="function">
    <text evidence="15">Involved in base excision repair of DNA damaged by oxidation or by mutagenic agents. Acts as DNA glycosylase that recognizes and removes damaged bases. Has a preference for oxidized purines, such as 7,8-dihydro-8-oxoguanine (8-oxoG). Has AP (apurinic/apyrimidinic) lyase activity and introduces nicks in the DNA strand. Cleaves the DNA backbone by beta-delta elimination to generate a single-strand break at the site of the removed base with both 3'- and 5'-phosphates.</text>
</comment>
<accession>A0A371YYH6</accession>
<dbReference type="FunFam" id="1.10.8.50:FF:000003">
    <property type="entry name" value="Formamidopyrimidine-DNA glycosylase"/>
    <property type="match status" value="1"/>
</dbReference>
<dbReference type="CDD" id="cd08966">
    <property type="entry name" value="EcFpg-like_N"/>
    <property type="match status" value="1"/>
</dbReference>
<evidence type="ECO:0000256" key="3">
    <source>
        <dbReference type="ARBA" id="ARBA00011245"/>
    </source>
</evidence>